<dbReference type="EMBL" id="JARQZJ010000064">
    <property type="protein sequence ID" value="KAK9880193.1"/>
    <property type="molecule type" value="Genomic_DNA"/>
</dbReference>
<feature type="compositionally biased region" description="Polar residues" evidence="1">
    <location>
        <begin position="51"/>
        <end position="74"/>
    </location>
</feature>
<gene>
    <name evidence="2" type="ORF">WA026_010064</name>
</gene>
<keyword evidence="3" id="KW-1185">Reference proteome</keyword>
<protein>
    <recommendedName>
        <fullName evidence="4">Gag-like protein</fullName>
    </recommendedName>
</protein>
<organism evidence="2 3">
    <name type="scientific">Henosepilachna vigintioctopunctata</name>
    <dbReference type="NCBI Taxonomy" id="420089"/>
    <lineage>
        <taxon>Eukaryota</taxon>
        <taxon>Metazoa</taxon>
        <taxon>Ecdysozoa</taxon>
        <taxon>Arthropoda</taxon>
        <taxon>Hexapoda</taxon>
        <taxon>Insecta</taxon>
        <taxon>Pterygota</taxon>
        <taxon>Neoptera</taxon>
        <taxon>Endopterygota</taxon>
        <taxon>Coleoptera</taxon>
        <taxon>Polyphaga</taxon>
        <taxon>Cucujiformia</taxon>
        <taxon>Coccinelloidea</taxon>
        <taxon>Coccinellidae</taxon>
        <taxon>Epilachninae</taxon>
        <taxon>Epilachnini</taxon>
        <taxon>Henosepilachna</taxon>
    </lineage>
</organism>
<dbReference type="AlphaFoldDB" id="A0AAW1UC16"/>
<feature type="region of interest" description="Disordered" evidence="1">
    <location>
        <begin position="25"/>
        <end position="111"/>
    </location>
</feature>
<evidence type="ECO:0008006" key="4">
    <source>
        <dbReference type="Google" id="ProtNLM"/>
    </source>
</evidence>
<dbReference type="Proteomes" id="UP001431783">
    <property type="component" value="Unassembled WGS sequence"/>
</dbReference>
<evidence type="ECO:0000256" key="1">
    <source>
        <dbReference type="SAM" id="MobiDB-lite"/>
    </source>
</evidence>
<comment type="caution">
    <text evidence="2">The sequence shown here is derived from an EMBL/GenBank/DDBJ whole genome shotgun (WGS) entry which is preliminary data.</text>
</comment>
<name>A0AAW1UC16_9CUCU</name>
<evidence type="ECO:0000313" key="2">
    <source>
        <dbReference type="EMBL" id="KAK9880193.1"/>
    </source>
</evidence>
<feature type="compositionally biased region" description="Low complexity" evidence="1">
    <location>
        <begin position="85"/>
        <end position="111"/>
    </location>
</feature>
<evidence type="ECO:0000313" key="3">
    <source>
        <dbReference type="Proteomes" id="UP001431783"/>
    </source>
</evidence>
<accession>A0AAW1UC16</accession>
<proteinExistence type="predicted"/>
<sequence>MPSSPKPGGRKKPPASSKTAKILKIIKATPPAISSPKSPSVSTEAPVRRASTPNSTVSGASTRSRSSKAPSNKIPSLLSLEVARPSASSPTPSRALSSRRSSLCSNASSSSSINCTILTPKIYRYVIRNIPDNIKSQREFFKILVTSNLPIVNLKVNYNKTALVECKTAAPPNFQTTLRNLVGTPTISFAPLNRHAHRSAATENNKSKVSYSCVIKSVDQEYTLEEIELILREQGINFHKCWRIISRATGKPTSLLRVITHSKTSMDHLLLKGVRIYGRIHTVEPSKVPQPIQKYCTTCTKSGHDRTECTDKPTCATCGNTHKNTICPNLKNPTCPNCKGNHPAWDMKCPKRSEPPKAPENTAPIRVLNEIEPIDDNSYEHFSRVDSMIKFITQTLSNVFPDKRLLIAKVIERASADFLNRTTVINYTGGRISIAMAPINYFGGERSSQFNPVENT</sequence>
<reference evidence="2 3" key="1">
    <citation type="submission" date="2023-03" db="EMBL/GenBank/DDBJ databases">
        <title>Genome insight into feeding habits of ladybird beetles.</title>
        <authorList>
            <person name="Li H.-S."/>
            <person name="Huang Y.-H."/>
            <person name="Pang H."/>
        </authorList>
    </citation>
    <scope>NUCLEOTIDE SEQUENCE [LARGE SCALE GENOMIC DNA]</scope>
    <source>
        <strain evidence="2">SYSU_2023b</strain>
        <tissue evidence="2">Whole body</tissue>
    </source>
</reference>